<dbReference type="PATRIC" id="fig|507754.4.peg.1138"/>
<feature type="domain" description="Toprim" evidence="11">
    <location>
        <begin position="172"/>
        <end position="246"/>
    </location>
</feature>
<dbReference type="GeneID" id="84222177"/>
<dbReference type="GO" id="GO:0000428">
    <property type="term" value="C:DNA-directed RNA polymerase complex"/>
    <property type="evidence" value="ECO:0007669"/>
    <property type="project" value="UniProtKB-KW"/>
</dbReference>
<protein>
    <recommendedName>
        <fullName evidence="9">DNA primase DnaG</fullName>
        <ecNumber evidence="9">2.7.7.101</ecNumber>
    </recommendedName>
</protein>
<reference evidence="13 14" key="2">
    <citation type="submission" date="2015-09" db="EMBL/GenBank/DDBJ databases">
        <title>Heavy metals and arsenic resistance mechanisms in polyextremophilic archaea of the family Ferroplasmaceae.</title>
        <authorList>
            <person name="Bulaev A.G."/>
            <person name="Kanygina A.V."/>
        </authorList>
    </citation>
    <scope>NUCLEOTIDE SEQUENCE [LARGE SCALE GENOMIC DNA]</scope>
    <source>
        <strain evidence="13 14">VT</strain>
    </source>
</reference>
<evidence type="ECO:0000313" key="13">
    <source>
        <dbReference type="EMBL" id="KQB34372.1"/>
    </source>
</evidence>
<keyword evidence="8 9" id="KW-0804">Transcription</keyword>
<evidence type="ECO:0000256" key="6">
    <source>
        <dbReference type="ARBA" id="ARBA00022723"/>
    </source>
</evidence>
<dbReference type="EC" id="2.7.7.101" evidence="9"/>
<dbReference type="Proteomes" id="UP000050320">
    <property type="component" value="Unassembled WGS sequence"/>
</dbReference>
<name>A0A0P9D3C3_9ARCH</name>
<keyword evidence="4 9" id="KW-0548">Nucleotidyltransferase</keyword>
<evidence type="ECO:0000256" key="3">
    <source>
        <dbReference type="ARBA" id="ARBA00022679"/>
    </source>
</evidence>
<reference evidence="12 15" key="1">
    <citation type="submission" date="2015-09" db="EMBL/GenBank/DDBJ databases">
        <title>Draft genome sequence of Acidiplasma aeolicum DSM 18409.</title>
        <authorList>
            <person name="Hemp J."/>
        </authorList>
    </citation>
    <scope>NUCLEOTIDE SEQUENCE [LARGE SCALE GENOMIC DNA]</scope>
    <source>
        <strain evidence="12 15">V</strain>
    </source>
</reference>
<dbReference type="GO" id="GO:0005737">
    <property type="term" value="C:cytoplasm"/>
    <property type="evidence" value="ECO:0007669"/>
    <property type="project" value="TreeGrafter"/>
</dbReference>
<dbReference type="RefSeq" id="WP_048101860.1">
    <property type="nucleotide sequence ID" value="NZ_JBBYJF010000003.1"/>
</dbReference>
<feature type="region of interest" description="Disordered" evidence="10">
    <location>
        <begin position="296"/>
        <end position="347"/>
    </location>
</feature>
<dbReference type="GO" id="GO:0046872">
    <property type="term" value="F:metal ion binding"/>
    <property type="evidence" value="ECO:0007669"/>
    <property type="project" value="UniProtKB-KW"/>
</dbReference>
<dbReference type="GO" id="GO:0000178">
    <property type="term" value="C:exosome (RNase complex)"/>
    <property type="evidence" value="ECO:0007669"/>
    <property type="project" value="UniProtKB-KW"/>
</dbReference>
<comment type="catalytic activity">
    <reaction evidence="9">
        <text>ssDNA + n NTP = ssDNA/pppN(pN)n-1 hybrid + (n-1) diphosphate.</text>
        <dbReference type="EC" id="2.7.7.101"/>
    </reaction>
</comment>
<dbReference type="GO" id="GO:1990077">
    <property type="term" value="C:primosome complex"/>
    <property type="evidence" value="ECO:0007669"/>
    <property type="project" value="UniProtKB-KW"/>
</dbReference>
<dbReference type="FunFam" id="3.40.1360.10:FF:000010">
    <property type="entry name" value="DNA primase DnaG"/>
    <property type="match status" value="1"/>
</dbReference>
<comment type="subunit">
    <text evidence="9">Forms a ternary complex with MCM helicase and DNA. Component of the archaeal exosome complex.</text>
</comment>
<dbReference type="HAMAP" id="MF_00007">
    <property type="entry name" value="DNA_primase_DnaG_arc"/>
    <property type="match status" value="1"/>
</dbReference>
<dbReference type="SUPFAM" id="SSF56731">
    <property type="entry name" value="DNA primase core"/>
    <property type="match status" value="1"/>
</dbReference>
<evidence type="ECO:0000256" key="9">
    <source>
        <dbReference type="HAMAP-Rule" id="MF_00007"/>
    </source>
</evidence>
<proteinExistence type="inferred from homology"/>
<keyword evidence="1 9" id="KW-0240">DNA-directed RNA polymerase</keyword>
<keyword evidence="9" id="KW-0271">Exosome</keyword>
<dbReference type="Proteomes" id="UP000050515">
    <property type="component" value="Unassembled WGS sequence"/>
</dbReference>
<evidence type="ECO:0000256" key="7">
    <source>
        <dbReference type="ARBA" id="ARBA00022842"/>
    </source>
</evidence>
<dbReference type="InterPro" id="IPR050219">
    <property type="entry name" value="DnaG_primase"/>
</dbReference>
<keyword evidence="6" id="KW-0479">Metal-binding</keyword>
<evidence type="ECO:0000313" key="12">
    <source>
        <dbReference type="EMBL" id="KPV47110.1"/>
    </source>
</evidence>
<dbReference type="PANTHER" id="PTHR30313:SF2">
    <property type="entry name" value="DNA PRIMASE"/>
    <property type="match status" value="1"/>
</dbReference>
<comment type="similarity">
    <text evidence="9">Belongs to the archaeal DnaG primase family.</text>
</comment>
<dbReference type="PANTHER" id="PTHR30313">
    <property type="entry name" value="DNA PRIMASE"/>
    <property type="match status" value="1"/>
</dbReference>
<feature type="compositionally biased region" description="Basic and acidic residues" evidence="10">
    <location>
        <begin position="296"/>
        <end position="340"/>
    </location>
</feature>
<organism evidence="12 15">
    <name type="scientific">Acidiplasma aeolicum</name>
    <dbReference type="NCBI Taxonomy" id="507754"/>
    <lineage>
        <taxon>Archaea</taxon>
        <taxon>Methanobacteriati</taxon>
        <taxon>Thermoplasmatota</taxon>
        <taxon>Thermoplasmata</taxon>
        <taxon>Thermoplasmatales</taxon>
        <taxon>Ferroplasmaceae</taxon>
        <taxon>Acidiplasma</taxon>
    </lineage>
</organism>
<accession>A0A0P9D3C3</accession>
<keyword evidence="7" id="KW-0460">Magnesium</keyword>
<comment type="function">
    <text evidence="9">RNA polymerase that catalyzes the synthesis of short RNA molecules used as primers for DNA polymerase during DNA replication. Also part of the exosome, which is a complex involved in RNA degradation. Acts as a poly(A)-binding protein that enhances the interaction between heteropolymeric, adenine-rich transcripts and the exosome.</text>
</comment>
<dbReference type="AlphaFoldDB" id="A0A0P9D3C3"/>
<dbReference type="EMBL" id="LJCQ01000133">
    <property type="protein sequence ID" value="KPV47110.1"/>
    <property type="molecule type" value="Genomic_DNA"/>
</dbReference>
<dbReference type="SMART" id="SM00493">
    <property type="entry name" value="TOPRIM"/>
    <property type="match status" value="1"/>
</dbReference>
<evidence type="ECO:0000256" key="8">
    <source>
        <dbReference type="ARBA" id="ARBA00023163"/>
    </source>
</evidence>
<dbReference type="NCBIfam" id="NF003108">
    <property type="entry name" value="PRK04031.1-1"/>
    <property type="match status" value="1"/>
</dbReference>
<dbReference type="InterPro" id="IPR034154">
    <property type="entry name" value="TOPRIM_DnaG/twinkle"/>
</dbReference>
<keyword evidence="2 9" id="KW-0639">Primosome</keyword>
<dbReference type="PROSITE" id="PS50880">
    <property type="entry name" value="TOPRIM"/>
    <property type="match status" value="1"/>
</dbReference>
<evidence type="ECO:0000313" key="14">
    <source>
        <dbReference type="Proteomes" id="UP000050320"/>
    </source>
</evidence>
<keyword evidence="3 9" id="KW-0808">Transferase</keyword>
<comment type="caution">
    <text evidence="12">The sequence shown here is derived from an EMBL/GenBank/DDBJ whole genome shotgun (WGS) entry which is preliminary data.</text>
</comment>
<dbReference type="InterPro" id="IPR006171">
    <property type="entry name" value="TOPRIM_dom"/>
</dbReference>
<evidence type="ECO:0000256" key="1">
    <source>
        <dbReference type="ARBA" id="ARBA00022478"/>
    </source>
</evidence>
<evidence type="ECO:0000256" key="10">
    <source>
        <dbReference type="SAM" id="MobiDB-lite"/>
    </source>
</evidence>
<dbReference type="GO" id="GO:0003899">
    <property type="term" value="F:DNA-directed RNA polymerase activity"/>
    <property type="evidence" value="ECO:0007669"/>
    <property type="project" value="UniProtKB-UniRule"/>
</dbReference>
<evidence type="ECO:0000259" key="11">
    <source>
        <dbReference type="PROSITE" id="PS50880"/>
    </source>
</evidence>
<gene>
    <name evidence="9" type="primary">dnaG</name>
    <name evidence="13" type="ORF">AOG54_05075</name>
    <name evidence="12" type="ORF">SE19_02480</name>
</gene>
<evidence type="ECO:0000256" key="2">
    <source>
        <dbReference type="ARBA" id="ARBA00022515"/>
    </source>
</evidence>
<dbReference type="Pfam" id="PF13662">
    <property type="entry name" value="Toprim_4"/>
    <property type="match status" value="1"/>
</dbReference>
<evidence type="ECO:0000313" key="15">
    <source>
        <dbReference type="Proteomes" id="UP000050515"/>
    </source>
</evidence>
<keyword evidence="5 9" id="KW-0235">DNA replication</keyword>
<dbReference type="CDD" id="cd01029">
    <property type="entry name" value="TOPRIM_primases"/>
    <property type="match status" value="1"/>
</dbReference>
<dbReference type="EMBL" id="LKBG01000244">
    <property type="protein sequence ID" value="KQB34372.1"/>
    <property type="molecule type" value="Genomic_DNA"/>
</dbReference>
<dbReference type="InterPro" id="IPR020607">
    <property type="entry name" value="Primase_DnaG_arc"/>
</dbReference>
<dbReference type="GO" id="GO:0008143">
    <property type="term" value="F:poly(A) binding"/>
    <property type="evidence" value="ECO:0007669"/>
    <property type="project" value="InterPro"/>
</dbReference>
<evidence type="ECO:0000256" key="5">
    <source>
        <dbReference type="ARBA" id="ARBA00022705"/>
    </source>
</evidence>
<dbReference type="Gene3D" id="3.40.1360.10">
    <property type="match status" value="1"/>
</dbReference>
<evidence type="ECO:0000256" key="4">
    <source>
        <dbReference type="ARBA" id="ARBA00022695"/>
    </source>
</evidence>
<dbReference type="GO" id="GO:0006269">
    <property type="term" value="P:DNA replication, synthesis of primer"/>
    <property type="evidence" value="ECO:0007669"/>
    <property type="project" value="UniProtKB-UniRule"/>
</dbReference>
<sequence>MNVDPNITKYLIKAKIITDGVVEKPDVVGAIFGQTEGLLGDELDLRDLQKSGKIGRIEVEIDTKKGRTEGFVLIPSGLDQVESSILAAALETIDRIGPCKAKVEIEDVEDVRINKRDRVIQRAEELYKKMGENGKSLSESIIQSVREEVEKKEIISYGEEHLPAGPAINNSDSIIVVEGRNDVLNLLRYGIKNTIAVQGTSVPKTVKELSKSRTVTLFVDGDHGGDLIIKEMLQVADVDFIARAPPGTEVEELTYKQIVKALKYKTPVEQYLESHGMIEELKEFTEKSNMEKQKIEENNKLDHQEKHSEKPAEKEVKESRSDSREEHKNEDKTNHKEQVKEVQASEATVQEVEEIKRNINDPKFIKNKLEELFEEKNMEIFDQDSNSLGKYPVSTGVDMLDGITGANTLITGGIITQRLIDTAYTIGIKNIYGMKIGHVTKKPENIRVVTWDHM</sequence>
<keyword evidence="14" id="KW-1185">Reference proteome</keyword>
<dbReference type="OrthoDB" id="8643at2157"/>